<evidence type="ECO:0000259" key="4">
    <source>
        <dbReference type="PROSITE" id="PS50893"/>
    </source>
</evidence>
<evidence type="ECO:0000256" key="3">
    <source>
        <dbReference type="ARBA" id="ARBA00022840"/>
    </source>
</evidence>
<dbReference type="PANTHER" id="PTHR24220:SF86">
    <property type="entry name" value="ABC TRANSPORTER ABCH.1"/>
    <property type="match status" value="1"/>
</dbReference>
<dbReference type="PROSITE" id="PS50893">
    <property type="entry name" value="ABC_TRANSPORTER_2"/>
    <property type="match status" value="1"/>
</dbReference>
<dbReference type="Proteomes" id="UP000824035">
    <property type="component" value="Unassembled WGS sequence"/>
</dbReference>
<dbReference type="GO" id="GO:0016887">
    <property type="term" value="F:ATP hydrolysis activity"/>
    <property type="evidence" value="ECO:0007669"/>
    <property type="project" value="InterPro"/>
</dbReference>
<evidence type="ECO:0000256" key="2">
    <source>
        <dbReference type="ARBA" id="ARBA00022741"/>
    </source>
</evidence>
<feature type="domain" description="ABC transporter" evidence="4">
    <location>
        <begin position="5"/>
        <end position="224"/>
    </location>
</feature>
<dbReference type="SUPFAM" id="SSF52540">
    <property type="entry name" value="P-loop containing nucleoside triphosphate hydrolases"/>
    <property type="match status" value="1"/>
</dbReference>
<dbReference type="Gene3D" id="3.40.50.300">
    <property type="entry name" value="P-loop containing nucleotide triphosphate hydrolases"/>
    <property type="match status" value="1"/>
</dbReference>
<dbReference type="InterPro" id="IPR027417">
    <property type="entry name" value="P-loop_NTPase"/>
</dbReference>
<accession>A0A9D2IZW6</accession>
<dbReference type="Pfam" id="PF00005">
    <property type="entry name" value="ABC_tran"/>
    <property type="match status" value="1"/>
</dbReference>
<protein>
    <submittedName>
        <fullName evidence="5">ABC transporter ATP-binding protein</fullName>
    </submittedName>
</protein>
<reference evidence="5" key="2">
    <citation type="submission" date="2021-04" db="EMBL/GenBank/DDBJ databases">
        <authorList>
            <person name="Gilroy R."/>
        </authorList>
    </citation>
    <scope>NUCLEOTIDE SEQUENCE</scope>
    <source>
        <strain evidence="5">ChiGjej4B4-18154</strain>
    </source>
</reference>
<comment type="caution">
    <text evidence="5">The sequence shown here is derived from an EMBL/GenBank/DDBJ whole genome shotgun (WGS) entry which is preliminary data.</text>
</comment>
<dbReference type="EMBL" id="DXBV01000097">
    <property type="protein sequence ID" value="HIZ31431.1"/>
    <property type="molecule type" value="Genomic_DNA"/>
</dbReference>
<name>A0A9D2IZW6_9FIRM</name>
<organism evidence="5 6">
    <name type="scientific">Candidatus Allofournierella merdipullorum</name>
    <dbReference type="NCBI Taxonomy" id="2838595"/>
    <lineage>
        <taxon>Bacteria</taxon>
        <taxon>Bacillati</taxon>
        <taxon>Bacillota</taxon>
        <taxon>Clostridia</taxon>
        <taxon>Eubacteriales</taxon>
        <taxon>Oscillospiraceae</taxon>
        <taxon>Allofournierella</taxon>
    </lineage>
</organism>
<dbReference type="InterPro" id="IPR015854">
    <property type="entry name" value="ABC_transpr_LolD-like"/>
</dbReference>
<keyword evidence="1" id="KW-0813">Transport</keyword>
<dbReference type="GO" id="GO:0098796">
    <property type="term" value="C:membrane protein complex"/>
    <property type="evidence" value="ECO:0007669"/>
    <property type="project" value="UniProtKB-ARBA"/>
</dbReference>
<dbReference type="CDD" id="cd03255">
    <property type="entry name" value="ABC_MJ0796_LolCDE_FtsE"/>
    <property type="match status" value="1"/>
</dbReference>
<dbReference type="SMART" id="SM00382">
    <property type="entry name" value="AAA"/>
    <property type="match status" value="1"/>
</dbReference>
<dbReference type="GO" id="GO:0005524">
    <property type="term" value="F:ATP binding"/>
    <property type="evidence" value="ECO:0007669"/>
    <property type="project" value="UniProtKB-KW"/>
</dbReference>
<sequence>MSEMLRLDGVCKSYPMDEERVQVLRKVSLAVEAGEFVSIPGASGSGKSTLMNIIGCMDSADEGSYRLEGEDVFALDPRQLAALRNRKIGFIFQRYHLLPQYDVLQNVMMPLLVRGVPHGEAERLAREELAAMGLQERLKHRPNQLSGGQQQRVATGRALMGRPALLLADEPTGALDAATGREILGLFRQLNRQGHTILQITHDLTVASAAGRILHLRDGVLTSQ</sequence>
<dbReference type="InterPro" id="IPR003439">
    <property type="entry name" value="ABC_transporter-like_ATP-bd"/>
</dbReference>
<dbReference type="AlphaFoldDB" id="A0A9D2IZW6"/>
<keyword evidence="2" id="KW-0547">Nucleotide-binding</keyword>
<evidence type="ECO:0000313" key="5">
    <source>
        <dbReference type="EMBL" id="HIZ31431.1"/>
    </source>
</evidence>
<dbReference type="InterPro" id="IPR003593">
    <property type="entry name" value="AAA+_ATPase"/>
</dbReference>
<dbReference type="InterPro" id="IPR017911">
    <property type="entry name" value="MacB-like_ATP-bd"/>
</dbReference>
<dbReference type="FunFam" id="3.40.50.300:FF:000032">
    <property type="entry name" value="Export ABC transporter ATP-binding protein"/>
    <property type="match status" value="1"/>
</dbReference>
<evidence type="ECO:0000256" key="1">
    <source>
        <dbReference type="ARBA" id="ARBA00022448"/>
    </source>
</evidence>
<dbReference type="GO" id="GO:0005886">
    <property type="term" value="C:plasma membrane"/>
    <property type="evidence" value="ECO:0007669"/>
    <property type="project" value="TreeGrafter"/>
</dbReference>
<gene>
    <name evidence="5" type="ORF">H9813_09435</name>
</gene>
<dbReference type="PANTHER" id="PTHR24220">
    <property type="entry name" value="IMPORT ATP-BINDING PROTEIN"/>
    <property type="match status" value="1"/>
</dbReference>
<keyword evidence="3 5" id="KW-0067">ATP-binding</keyword>
<evidence type="ECO:0000313" key="6">
    <source>
        <dbReference type="Proteomes" id="UP000824035"/>
    </source>
</evidence>
<reference evidence="5" key="1">
    <citation type="journal article" date="2021" name="PeerJ">
        <title>Extensive microbial diversity within the chicken gut microbiome revealed by metagenomics and culture.</title>
        <authorList>
            <person name="Gilroy R."/>
            <person name="Ravi A."/>
            <person name="Getino M."/>
            <person name="Pursley I."/>
            <person name="Horton D.L."/>
            <person name="Alikhan N.F."/>
            <person name="Baker D."/>
            <person name="Gharbi K."/>
            <person name="Hall N."/>
            <person name="Watson M."/>
            <person name="Adriaenssens E.M."/>
            <person name="Foster-Nyarko E."/>
            <person name="Jarju S."/>
            <person name="Secka A."/>
            <person name="Antonio M."/>
            <person name="Oren A."/>
            <person name="Chaudhuri R.R."/>
            <person name="La Ragione R."/>
            <person name="Hildebrand F."/>
            <person name="Pallen M.J."/>
        </authorList>
    </citation>
    <scope>NUCLEOTIDE SEQUENCE</scope>
    <source>
        <strain evidence="5">ChiGjej4B4-18154</strain>
    </source>
</reference>
<proteinExistence type="predicted"/>
<dbReference type="GO" id="GO:0022857">
    <property type="term" value="F:transmembrane transporter activity"/>
    <property type="evidence" value="ECO:0007669"/>
    <property type="project" value="TreeGrafter"/>
</dbReference>